<dbReference type="GO" id="GO:0005948">
    <property type="term" value="C:acetolactate synthase complex"/>
    <property type="evidence" value="ECO:0007669"/>
    <property type="project" value="TreeGrafter"/>
</dbReference>
<dbReference type="GO" id="GO:0030976">
    <property type="term" value="F:thiamine pyrophosphate binding"/>
    <property type="evidence" value="ECO:0007669"/>
    <property type="project" value="InterPro"/>
</dbReference>
<organism evidence="4">
    <name type="scientific">marine metagenome</name>
    <dbReference type="NCBI Taxonomy" id="408172"/>
    <lineage>
        <taxon>unclassified sequences</taxon>
        <taxon>metagenomes</taxon>
        <taxon>ecological metagenomes</taxon>
    </lineage>
</organism>
<dbReference type="GO" id="GO:0009099">
    <property type="term" value="P:L-valine biosynthetic process"/>
    <property type="evidence" value="ECO:0007669"/>
    <property type="project" value="TreeGrafter"/>
</dbReference>
<dbReference type="Pfam" id="PF02776">
    <property type="entry name" value="TPP_enzyme_N"/>
    <property type="match status" value="1"/>
</dbReference>
<feature type="domain" description="Thiamine pyrophosphate enzyme N-terminal TPP-binding" evidence="3">
    <location>
        <begin position="1"/>
        <end position="118"/>
    </location>
</feature>
<evidence type="ECO:0000259" key="3">
    <source>
        <dbReference type="Pfam" id="PF02776"/>
    </source>
</evidence>
<dbReference type="AlphaFoldDB" id="A0A381RTW9"/>
<sequence length="409" mass="44107">MTGGEAMVRTAQANGIDTVFGLPGAQTYPMFDALYNLPEIKTVISRHEQGAGYMAFGYSKATGKPSAFSVVPGPGVLNASAALCTAAGCNVPILCLTGQVPSQFLGKGRGHLHELSSQSETLETIIKYAGHIADPSETPCLMNEAFRIMQSGRPGPVSVEMCWDTMAQLWDVEMAPGNTIIDKPALDEDAITEAAKLIADSQNIMIMCGGGAQHASEEIREMAKILGAATTALRSGRGVVSEDSDVGVSSAAARKLWNDTDLLIGIGSRLEMQYMRWLSMMEYYDQPPLARKGSVVPNAPKLIRIDIDPEEMNRLKPDVGIIADAVDGVSALINKINKTGFKEGDLNRIASAKVGRRKAIEEIQPQMAYLDVIRAVLPRDGFFVEELCQAGFTSYFGFPVYEPRTYVSS</sequence>
<dbReference type="PANTHER" id="PTHR18968">
    <property type="entry name" value="THIAMINE PYROPHOSPHATE ENZYMES"/>
    <property type="match status" value="1"/>
</dbReference>
<dbReference type="InterPro" id="IPR029035">
    <property type="entry name" value="DHS-like_NAD/FAD-binding_dom"/>
</dbReference>
<gene>
    <name evidence="4" type="ORF">METZ01_LOCUS48184</name>
</gene>
<dbReference type="InterPro" id="IPR045229">
    <property type="entry name" value="TPP_enz"/>
</dbReference>
<feature type="domain" description="Thiamine pyrophosphate enzyme central" evidence="2">
    <location>
        <begin position="191"/>
        <end position="332"/>
    </location>
</feature>
<accession>A0A381RTW9</accession>
<dbReference type="SUPFAM" id="SSF52467">
    <property type="entry name" value="DHS-like NAD/FAD-binding domain"/>
    <property type="match status" value="1"/>
</dbReference>
<dbReference type="EMBL" id="UINC01002316">
    <property type="protein sequence ID" value="SUZ95330.1"/>
    <property type="molecule type" value="Genomic_DNA"/>
</dbReference>
<dbReference type="Gene3D" id="3.40.50.1220">
    <property type="entry name" value="TPP-binding domain"/>
    <property type="match status" value="1"/>
</dbReference>
<dbReference type="InterPro" id="IPR012001">
    <property type="entry name" value="Thiamin_PyroP_enz_TPP-bd_dom"/>
</dbReference>
<dbReference type="GO" id="GO:0050660">
    <property type="term" value="F:flavin adenine dinucleotide binding"/>
    <property type="evidence" value="ECO:0007669"/>
    <property type="project" value="TreeGrafter"/>
</dbReference>
<dbReference type="PANTHER" id="PTHR18968:SF167">
    <property type="entry name" value="ACETOLACTATE SYNTHASE LARGE SUBUNIT ILVB2-RELATED"/>
    <property type="match status" value="1"/>
</dbReference>
<dbReference type="CDD" id="cd07035">
    <property type="entry name" value="TPP_PYR_POX_like"/>
    <property type="match status" value="1"/>
</dbReference>
<protein>
    <recommendedName>
        <fullName evidence="5">Thiamine pyrophosphate enzyme N-terminal TPP-binding domain-containing protein</fullName>
    </recommendedName>
</protein>
<dbReference type="InterPro" id="IPR029061">
    <property type="entry name" value="THDP-binding"/>
</dbReference>
<evidence type="ECO:0000256" key="1">
    <source>
        <dbReference type="ARBA" id="ARBA00007812"/>
    </source>
</evidence>
<dbReference type="GO" id="GO:0009097">
    <property type="term" value="P:isoleucine biosynthetic process"/>
    <property type="evidence" value="ECO:0007669"/>
    <property type="project" value="TreeGrafter"/>
</dbReference>
<dbReference type="Pfam" id="PF00205">
    <property type="entry name" value="TPP_enzyme_M"/>
    <property type="match status" value="1"/>
</dbReference>
<dbReference type="GO" id="GO:0003984">
    <property type="term" value="F:acetolactate synthase activity"/>
    <property type="evidence" value="ECO:0007669"/>
    <property type="project" value="TreeGrafter"/>
</dbReference>
<comment type="similarity">
    <text evidence="1">Belongs to the TPP enzyme family.</text>
</comment>
<feature type="non-terminal residue" evidence="4">
    <location>
        <position position="409"/>
    </location>
</feature>
<dbReference type="Gene3D" id="3.40.50.970">
    <property type="match status" value="1"/>
</dbReference>
<dbReference type="SUPFAM" id="SSF52518">
    <property type="entry name" value="Thiamin diphosphate-binding fold (THDP-binding)"/>
    <property type="match status" value="1"/>
</dbReference>
<proteinExistence type="inferred from homology"/>
<reference evidence="4" key="1">
    <citation type="submission" date="2018-05" db="EMBL/GenBank/DDBJ databases">
        <authorList>
            <person name="Lanie J.A."/>
            <person name="Ng W.-L."/>
            <person name="Kazmierczak K.M."/>
            <person name="Andrzejewski T.M."/>
            <person name="Davidsen T.M."/>
            <person name="Wayne K.J."/>
            <person name="Tettelin H."/>
            <person name="Glass J.I."/>
            <person name="Rusch D."/>
            <person name="Podicherti R."/>
            <person name="Tsui H.-C.T."/>
            <person name="Winkler M.E."/>
        </authorList>
    </citation>
    <scope>NUCLEOTIDE SEQUENCE</scope>
</reference>
<evidence type="ECO:0008006" key="5">
    <source>
        <dbReference type="Google" id="ProtNLM"/>
    </source>
</evidence>
<dbReference type="GO" id="GO:0000287">
    <property type="term" value="F:magnesium ion binding"/>
    <property type="evidence" value="ECO:0007669"/>
    <property type="project" value="InterPro"/>
</dbReference>
<dbReference type="InterPro" id="IPR012000">
    <property type="entry name" value="Thiamin_PyroP_enz_cen_dom"/>
</dbReference>
<evidence type="ECO:0000259" key="2">
    <source>
        <dbReference type="Pfam" id="PF00205"/>
    </source>
</evidence>
<name>A0A381RTW9_9ZZZZ</name>
<evidence type="ECO:0000313" key="4">
    <source>
        <dbReference type="EMBL" id="SUZ95330.1"/>
    </source>
</evidence>